<keyword evidence="2" id="KW-1185">Reference proteome</keyword>
<dbReference type="EMBL" id="CP035758">
    <property type="protein sequence ID" value="QBD75305.1"/>
    <property type="molecule type" value="Genomic_DNA"/>
</dbReference>
<dbReference type="OrthoDB" id="173391at2"/>
<dbReference type="AlphaFoldDB" id="A0A4P6JJK9"/>
<name>A0A4P6JJK9_KTERU</name>
<evidence type="ECO:0000313" key="1">
    <source>
        <dbReference type="EMBL" id="QBD75305.1"/>
    </source>
</evidence>
<dbReference type="KEGG" id="kbs:EPA93_04545"/>
<organism evidence="1 2">
    <name type="scientific">Ktedonosporobacter rubrisoli</name>
    <dbReference type="NCBI Taxonomy" id="2509675"/>
    <lineage>
        <taxon>Bacteria</taxon>
        <taxon>Bacillati</taxon>
        <taxon>Chloroflexota</taxon>
        <taxon>Ktedonobacteria</taxon>
        <taxon>Ktedonobacterales</taxon>
        <taxon>Ktedonosporobacteraceae</taxon>
        <taxon>Ktedonosporobacter</taxon>
    </lineage>
</organism>
<dbReference type="Proteomes" id="UP000290365">
    <property type="component" value="Chromosome"/>
</dbReference>
<sequence length="71" mass="8113">MTRYRVRADKRLLYRGKNAEKARRIFLEAGRQSAYSQAFIVLLADGKPQARILPRHGFPILKPASQLCAMP</sequence>
<gene>
    <name evidence="1" type="ORF">EPA93_04545</name>
</gene>
<reference evidence="1 2" key="1">
    <citation type="submission" date="2019-01" db="EMBL/GenBank/DDBJ databases">
        <title>Ktedonosporobacter rubrisoli SCAWS-G2.</title>
        <authorList>
            <person name="Huang Y."/>
            <person name="Yan B."/>
        </authorList>
    </citation>
    <scope>NUCLEOTIDE SEQUENCE [LARGE SCALE GENOMIC DNA]</scope>
    <source>
        <strain evidence="1 2">SCAWS-G2</strain>
    </source>
</reference>
<proteinExistence type="predicted"/>
<dbReference type="RefSeq" id="WP_129885904.1">
    <property type="nucleotide sequence ID" value="NZ_CP035758.1"/>
</dbReference>
<protein>
    <submittedName>
        <fullName evidence="1">Uncharacterized protein</fullName>
    </submittedName>
</protein>
<evidence type="ECO:0000313" key="2">
    <source>
        <dbReference type="Proteomes" id="UP000290365"/>
    </source>
</evidence>
<accession>A0A4P6JJK9</accession>